<dbReference type="Proteomes" id="UP001189429">
    <property type="component" value="Unassembled WGS sequence"/>
</dbReference>
<name>A0ABN9TUW8_9DINO</name>
<keyword evidence="4" id="KW-1185">Reference proteome</keyword>
<reference evidence="3" key="1">
    <citation type="submission" date="2023-10" db="EMBL/GenBank/DDBJ databases">
        <authorList>
            <person name="Chen Y."/>
            <person name="Shah S."/>
            <person name="Dougan E. K."/>
            <person name="Thang M."/>
            <person name="Chan C."/>
        </authorList>
    </citation>
    <scope>NUCLEOTIDE SEQUENCE [LARGE SCALE GENOMIC DNA]</scope>
</reference>
<proteinExistence type="predicted"/>
<feature type="region of interest" description="Disordered" evidence="1">
    <location>
        <begin position="39"/>
        <end position="67"/>
    </location>
</feature>
<dbReference type="Gene3D" id="3.10.20.90">
    <property type="entry name" value="Phosphatidylinositol 3-kinase Catalytic Subunit, Chain A, domain 1"/>
    <property type="match status" value="1"/>
</dbReference>
<sequence length="162" mass="17981">MSEPPASERGPSRRWMAIIFSVGGAALLTVGILWTRRRRRHRQHSQGNAAQSVSAPGPADTSEITQAVGDSFGAWDDIAERLRAEFGPCELDIEDMTKPNWDGSPGPPRISLELVSDVFAGLPQSERQQRVRKVLVSDIKSRRIDDYTALLQTPDEQRRFAG</sequence>
<keyword evidence="2" id="KW-0472">Membrane</keyword>
<protein>
    <submittedName>
        <fullName evidence="3">Uncharacterized protein</fullName>
    </submittedName>
</protein>
<keyword evidence="2" id="KW-0812">Transmembrane</keyword>
<accession>A0ABN9TUW8</accession>
<gene>
    <name evidence="3" type="ORF">PCOR1329_LOCUS42587</name>
</gene>
<dbReference type="InterPro" id="IPR036065">
    <property type="entry name" value="BolA-like_sf"/>
</dbReference>
<feature type="compositionally biased region" description="Polar residues" evidence="1">
    <location>
        <begin position="45"/>
        <end position="54"/>
    </location>
</feature>
<dbReference type="SUPFAM" id="SSF82657">
    <property type="entry name" value="BolA-like"/>
    <property type="match status" value="1"/>
</dbReference>
<evidence type="ECO:0000313" key="3">
    <source>
        <dbReference type="EMBL" id="CAK0850044.1"/>
    </source>
</evidence>
<comment type="caution">
    <text evidence="3">The sequence shown here is derived from an EMBL/GenBank/DDBJ whole genome shotgun (WGS) entry which is preliminary data.</text>
</comment>
<dbReference type="EMBL" id="CAUYUJ010015116">
    <property type="protein sequence ID" value="CAK0850044.1"/>
    <property type="molecule type" value="Genomic_DNA"/>
</dbReference>
<evidence type="ECO:0000256" key="2">
    <source>
        <dbReference type="SAM" id="Phobius"/>
    </source>
</evidence>
<feature type="transmembrane region" description="Helical" evidence="2">
    <location>
        <begin position="15"/>
        <end position="34"/>
    </location>
</feature>
<evidence type="ECO:0000256" key="1">
    <source>
        <dbReference type="SAM" id="MobiDB-lite"/>
    </source>
</evidence>
<keyword evidence="2" id="KW-1133">Transmembrane helix</keyword>
<evidence type="ECO:0000313" key="4">
    <source>
        <dbReference type="Proteomes" id="UP001189429"/>
    </source>
</evidence>
<organism evidence="3 4">
    <name type="scientific">Prorocentrum cordatum</name>
    <dbReference type="NCBI Taxonomy" id="2364126"/>
    <lineage>
        <taxon>Eukaryota</taxon>
        <taxon>Sar</taxon>
        <taxon>Alveolata</taxon>
        <taxon>Dinophyceae</taxon>
        <taxon>Prorocentrales</taxon>
        <taxon>Prorocentraceae</taxon>
        <taxon>Prorocentrum</taxon>
    </lineage>
</organism>